<dbReference type="RefSeq" id="WP_008379754.1">
    <property type="nucleotide sequence ID" value="NZ_BAOP01000019.1"/>
</dbReference>
<dbReference type="OrthoDB" id="3724977at2"/>
<organism evidence="3 4">
    <name type="scientific">Gordonia malaquae NBRC 108250</name>
    <dbReference type="NCBI Taxonomy" id="1223542"/>
    <lineage>
        <taxon>Bacteria</taxon>
        <taxon>Bacillati</taxon>
        <taxon>Actinomycetota</taxon>
        <taxon>Actinomycetes</taxon>
        <taxon>Mycobacteriales</taxon>
        <taxon>Gordoniaceae</taxon>
        <taxon>Gordonia</taxon>
    </lineage>
</organism>
<evidence type="ECO:0000259" key="2">
    <source>
        <dbReference type="SMART" id="SM00867"/>
    </source>
</evidence>
<dbReference type="SMART" id="SM00867">
    <property type="entry name" value="YceI"/>
    <property type="match status" value="1"/>
</dbReference>
<dbReference type="eggNOG" id="COG2353">
    <property type="taxonomic scope" value="Bacteria"/>
</dbReference>
<dbReference type="Gene3D" id="2.40.128.110">
    <property type="entry name" value="Lipid/polyisoprenoid-binding, YceI-like"/>
    <property type="match status" value="1"/>
</dbReference>
<dbReference type="AlphaFoldDB" id="M3VG47"/>
<evidence type="ECO:0000313" key="4">
    <source>
        <dbReference type="Proteomes" id="UP000035009"/>
    </source>
</evidence>
<dbReference type="Pfam" id="PF04264">
    <property type="entry name" value="YceI"/>
    <property type="match status" value="1"/>
</dbReference>
<accession>M3VG47</accession>
<sequence length="177" mass="18632">MSTLHFGPDNGDLTLHTGVAGKAARTGHRLTIGFTEWSATVDGAEPSHVRVVVRTPSLEVRSGEGGLTPMSAPERLVARSNAVKALKADKHDEIVFDASDIVADGDGYRLTGTLTILGASKPHTVTVAPTGEGADRRVTGETTVRQTDFGVKPYSAMMGALKVADDVTIRVDLRDPA</sequence>
<dbReference type="SUPFAM" id="SSF101874">
    <property type="entry name" value="YceI-like"/>
    <property type="match status" value="1"/>
</dbReference>
<dbReference type="PANTHER" id="PTHR34406">
    <property type="entry name" value="PROTEIN YCEI"/>
    <property type="match status" value="1"/>
</dbReference>
<reference evidence="3 4" key="1">
    <citation type="submission" date="2013-02" db="EMBL/GenBank/DDBJ databases">
        <title>Whole genome shotgun sequence of Gordonia malaquae NBRC 108250.</title>
        <authorList>
            <person name="Yoshida I."/>
            <person name="Hosoyama A."/>
            <person name="Tsuchikane K."/>
            <person name="Ando Y."/>
            <person name="Baba S."/>
            <person name="Ohji S."/>
            <person name="Hamada M."/>
            <person name="Tamura T."/>
            <person name="Yamazoe A."/>
            <person name="Yamazaki S."/>
            <person name="Fujita N."/>
        </authorList>
    </citation>
    <scope>NUCLEOTIDE SEQUENCE [LARGE SCALE GENOMIC DNA]</scope>
    <source>
        <strain evidence="3 4">NBRC 108250</strain>
    </source>
</reference>
<gene>
    <name evidence="3" type="ORF">GM1_019_00810</name>
</gene>
<dbReference type="Proteomes" id="UP000035009">
    <property type="component" value="Unassembled WGS sequence"/>
</dbReference>
<dbReference type="PANTHER" id="PTHR34406:SF1">
    <property type="entry name" value="PROTEIN YCEI"/>
    <property type="match status" value="1"/>
</dbReference>
<name>M3VG47_GORML</name>
<protein>
    <recommendedName>
        <fullName evidence="2">Lipid/polyisoprenoid-binding YceI-like domain-containing protein</fullName>
    </recommendedName>
</protein>
<dbReference type="STRING" id="410332.SAMN04488550_1371"/>
<dbReference type="InterPro" id="IPR036761">
    <property type="entry name" value="TTHA0802/YceI-like_sf"/>
</dbReference>
<feature type="domain" description="Lipid/polyisoprenoid-binding YceI-like" evidence="2">
    <location>
        <begin position="3"/>
        <end position="176"/>
    </location>
</feature>
<keyword evidence="4" id="KW-1185">Reference proteome</keyword>
<proteinExistence type="inferred from homology"/>
<evidence type="ECO:0000313" key="3">
    <source>
        <dbReference type="EMBL" id="GAC80619.1"/>
    </source>
</evidence>
<dbReference type="InterPro" id="IPR007372">
    <property type="entry name" value="Lipid/polyisoprenoid-bd_YceI"/>
</dbReference>
<comment type="similarity">
    <text evidence="1">Belongs to the UPF0312 family.</text>
</comment>
<dbReference type="EMBL" id="BAOP01000019">
    <property type="protein sequence ID" value="GAC80619.1"/>
    <property type="molecule type" value="Genomic_DNA"/>
</dbReference>
<evidence type="ECO:0000256" key="1">
    <source>
        <dbReference type="ARBA" id="ARBA00008812"/>
    </source>
</evidence>
<comment type="caution">
    <text evidence="3">The sequence shown here is derived from an EMBL/GenBank/DDBJ whole genome shotgun (WGS) entry which is preliminary data.</text>
</comment>